<gene>
    <name evidence="1" type="ORF">FW778_11125</name>
</gene>
<protein>
    <submittedName>
        <fullName evidence="1">Uncharacterized protein</fullName>
    </submittedName>
</protein>
<sequence length="78" mass="8967">MTKFTPEDLVQYLYNETSVQKTAAIKAALNTDWNLKESFEQLVEAQKNLEKIKLSPRDEAVNKILQHTSKKVGQLHSH</sequence>
<evidence type="ECO:0000313" key="2">
    <source>
        <dbReference type="Proteomes" id="UP000326903"/>
    </source>
</evidence>
<evidence type="ECO:0000313" key="1">
    <source>
        <dbReference type="EMBL" id="KAA9039373.1"/>
    </source>
</evidence>
<proteinExistence type="predicted"/>
<dbReference type="Proteomes" id="UP000326903">
    <property type="component" value="Unassembled WGS sequence"/>
</dbReference>
<name>A0A5J5II60_9BACT</name>
<dbReference type="EMBL" id="VYQF01000002">
    <property type="protein sequence ID" value="KAA9039373.1"/>
    <property type="molecule type" value="Genomic_DNA"/>
</dbReference>
<comment type="caution">
    <text evidence="1">The sequence shown here is derived from an EMBL/GenBank/DDBJ whole genome shotgun (WGS) entry which is preliminary data.</text>
</comment>
<reference evidence="1 2" key="1">
    <citation type="submission" date="2019-09" db="EMBL/GenBank/DDBJ databases">
        <title>Draft genome sequence of Ginsengibacter sp. BR5-29.</title>
        <authorList>
            <person name="Im W.-T."/>
        </authorList>
    </citation>
    <scope>NUCLEOTIDE SEQUENCE [LARGE SCALE GENOMIC DNA]</scope>
    <source>
        <strain evidence="1 2">BR5-29</strain>
    </source>
</reference>
<dbReference type="RefSeq" id="WP_150414784.1">
    <property type="nucleotide sequence ID" value="NZ_VYQF01000002.1"/>
</dbReference>
<organism evidence="1 2">
    <name type="scientific">Ginsengibacter hankyongi</name>
    <dbReference type="NCBI Taxonomy" id="2607284"/>
    <lineage>
        <taxon>Bacteria</taxon>
        <taxon>Pseudomonadati</taxon>
        <taxon>Bacteroidota</taxon>
        <taxon>Chitinophagia</taxon>
        <taxon>Chitinophagales</taxon>
        <taxon>Chitinophagaceae</taxon>
        <taxon>Ginsengibacter</taxon>
    </lineage>
</organism>
<keyword evidence="2" id="KW-1185">Reference proteome</keyword>
<accession>A0A5J5II60</accession>
<dbReference type="AlphaFoldDB" id="A0A5J5II60"/>